<reference evidence="1 2" key="1">
    <citation type="submission" date="2020-08" db="EMBL/GenBank/DDBJ databases">
        <title>Genomic Encyclopedia of Type Strains, Phase IV (KMG-IV): sequencing the most valuable type-strain genomes for metagenomic binning, comparative biology and taxonomic classification.</title>
        <authorList>
            <person name="Goeker M."/>
        </authorList>
    </citation>
    <scope>NUCLEOTIDE SEQUENCE [LARGE SCALE GENOMIC DNA]</scope>
    <source>
        <strain evidence="1 2">DSM 29007</strain>
    </source>
</reference>
<sequence>MTTGDIQGAEASLKTVARSVAVAMGREEVRAAVRDAMRDSPWDVHQVSLRELMGSPRGAGLLAGAAAAAGETPEVYIARLRALPDLDFSVPSRAQRRAWRGTPGVVVAASVNPEDRTVFGFGSDGQLVAGVGSASSSALVMMINPAEPRGRRGNPQPAGAGAVIQSATDGEIAEQYTWTDAKGHKTVMVPGMTASGGMESLNFGDSTYLDEAFFETNDSGTDLELTFYAKFYRPDGSYLGEWTYQNYSLPYRQAWRLRPGLLLPVLPDSSNAYIQLRIREEDGWANPDEWYGPRVFTWVDRDQSRRLNVSGNSSIYADIELGWVQRSKPVATSVNVWSVTVEQGSAGATSASALDQYGWAIPGTVSSWSSGNSSVASITSSNGSSASLYGAWYGQTNIYATIGGITGSGVVSVVEPAPPACNPAVQICPE</sequence>
<dbReference type="EMBL" id="JACHIA010000009">
    <property type="protein sequence ID" value="MBB6071613.1"/>
    <property type="molecule type" value="Genomic_DNA"/>
</dbReference>
<keyword evidence="2" id="KW-1185">Reference proteome</keyword>
<evidence type="ECO:0000313" key="2">
    <source>
        <dbReference type="Proteomes" id="UP000582837"/>
    </source>
</evidence>
<comment type="caution">
    <text evidence="1">The sequence shown here is derived from an EMBL/GenBank/DDBJ whole genome shotgun (WGS) entry which is preliminary data.</text>
</comment>
<name>A0A841H0T1_9BACT</name>
<dbReference type="AlphaFoldDB" id="A0A841H0T1"/>
<gene>
    <name evidence="1" type="ORF">HNQ61_003241</name>
</gene>
<protein>
    <recommendedName>
        <fullName evidence="3">BIG2 domain-containing protein</fullName>
    </recommendedName>
</protein>
<accession>A0A841H0T1</accession>
<evidence type="ECO:0008006" key="3">
    <source>
        <dbReference type="Google" id="ProtNLM"/>
    </source>
</evidence>
<dbReference type="Proteomes" id="UP000582837">
    <property type="component" value="Unassembled WGS sequence"/>
</dbReference>
<dbReference type="RefSeq" id="WP_170034897.1">
    <property type="nucleotide sequence ID" value="NZ_JABDTL010000001.1"/>
</dbReference>
<organism evidence="1 2">
    <name type="scientific">Longimicrobium terrae</name>
    <dbReference type="NCBI Taxonomy" id="1639882"/>
    <lineage>
        <taxon>Bacteria</taxon>
        <taxon>Pseudomonadati</taxon>
        <taxon>Gemmatimonadota</taxon>
        <taxon>Longimicrobiia</taxon>
        <taxon>Longimicrobiales</taxon>
        <taxon>Longimicrobiaceae</taxon>
        <taxon>Longimicrobium</taxon>
    </lineage>
</organism>
<proteinExistence type="predicted"/>
<evidence type="ECO:0000313" key="1">
    <source>
        <dbReference type="EMBL" id="MBB6071613.1"/>
    </source>
</evidence>